<proteinExistence type="predicted"/>
<dbReference type="EMBL" id="ACXX02000015">
    <property type="protein sequence ID" value="EGD46240.1"/>
    <property type="molecule type" value="Genomic_DNA"/>
</dbReference>
<feature type="region of interest" description="Disordered" evidence="1">
    <location>
        <begin position="702"/>
        <end position="733"/>
    </location>
</feature>
<evidence type="ECO:0000313" key="3">
    <source>
        <dbReference type="EMBL" id="EGD46240.1"/>
    </source>
</evidence>
<feature type="transmembrane region" description="Helical" evidence="2">
    <location>
        <begin position="310"/>
        <end position="329"/>
    </location>
</feature>
<feature type="region of interest" description="Disordered" evidence="1">
    <location>
        <begin position="602"/>
        <end position="625"/>
    </location>
</feature>
<protein>
    <recommendedName>
        <fullName evidence="5">TrbL/VirB6 plasmid conjugal transfer protein</fullName>
    </recommendedName>
</protein>
<dbReference type="RefSeq" id="WP_004621590.1">
    <property type="nucleotide sequence ID" value="NZ_ACXX02000015.1"/>
</dbReference>
<feature type="region of interest" description="Disordered" evidence="1">
    <location>
        <begin position="430"/>
        <end position="531"/>
    </location>
</feature>
<evidence type="ECO:0000313" key="4">
    <source>
        <dbReference type="Proteomes" id="UP000003860"/>
    </source>
</evidence>
<feature type="compositionally biased region" description="Polar residues" evidence="1">
    <location>
        <begin position="483"/>
        <end position="505"/>
    </location>
</feature>
<dbReference type="OrthoDB" id="1935456at2"/>
<feature type="transmembrane region" description="Helical" evidence="2">
    <location>
        <begin position="131"/>
        <end position="149"/>
    </location>
</feature>
<dbReference type="AlphaFoldDB" id="F1TH00"/>
<feature type="transmembrane region" description="Helical" evidence="2">
    <location>
        <begin position="155"/>
        <end position="173"/>
    </location>
</feature>
<feature type="transmembrane region" description="Helical" evidence="2">
    <location>
        <begin position="84"/>
        <end position="104"/>
    </location>
</feature>
<comment type="caution">
    <text evidence="3">The sequence shown here is derived from an EMBL/GenBank/DDBJ whole genome shotgun (WGS) entry which is preliminary data.</text>
</comment>
<name>F1TH00_9FIRM</name>
<feature type="compositionally biased region" description="Basic and acidic residues" evidence="1">
    <location>
        <begin position="443"/>
        <end position="471"/>
    </location>
</feature>
<feature type="transmembrane region" description="Helical" evidence="2">
    <location>
        <begin position="341"/>
        <end position="366"/>
    </location>
</feature>
<sequence>MGVIRKLICSVFILLFTVLTPITIHAEDGPSSSAFSSPLDDIFNSKNANDHIRYRDNYSLDTIDGSMFSLSDSIQNGLNSFANVLFQVQVVFAYMLITVFYYSFELDIYGMLSEVVNTFMHEMKTSIFDELSLIAILILGLFFIIKVIQNQKTQVWVAIIQTALIVAIALYFFSNPMQILKHVDNGSKAVSKSVLAGTFKANNSGASPQSAVMAAVDNIWSAYVHQPWQMLEFGNMEMAKREENKILSLPPGSKERKEYIKKLAEDEKHFTPDWGVKRLGLQIAYAIPLMLIFAVIAIMCFFMISYQVLTILFTLLGAFVLVMALIPFFGMKILQNWAAKIIGFASIKVIICFCIGVMLAFMTAIFKLSDQYGWILTLLLVVIIVLSIIWKREALLEIFTLIRLTPQNPSMINKQLRKDSNVESRINGYMGSRMSGFRNKKPGNSEEKSNGKLSDKNDTKGTSDNTKDEKPKKPKKQKEKQKSNSGSTGTKEVGQPYSSSSNGNAFTPEASYSGILNEMNDDQTEDNNNFRQLMKKAEEILQKQYEISKLEAENKADKLQKEPEYSSFVRKADTREALGAPKFEQREIIAVANNLQKIVDAGGSPEELLSRNETSKSPEAESRPKDVIGLVVNGQQQSIDRGEAYKIIVQDAAKDYTNEFNQEYNKKYDDKFFEDLIKRYGQQNVRQILSRMKEVKEKEGNIKNPAGYLTQSLKNSSMENGGSMRSKGADKID</sequence>
<evidence type="ECO:0008006" key="5">
    <source>
        <dbReference type="Google" id="ProtNLM"/>
    </source>
</evidence>
<dbReference type="eggNOG" id="COG5183">
    <property type="taxonomic scope" value="Bacteria"/>
</dbReference>
<gene>
    <name evidence="3" type="ORF">Cpap_0852</name>
</gene>
<dbReference type="STRING" id="588581.Cpap_0852"/>
<reference evidence="3" key="1">
    <citation type="submission" date="2009-07" db="EMBL/GenBank/DDBJ databases">
        <authorList>
            <consortium name="US DOE Joint Genome Institute (JGI-PGF)"/>
            <person name="Lucas S."/>
            <person name="Copeland A."/>
            <person name="Lapidus A."/>
            <person name="Glavina del Rio T."/>
            <person name="Tice H."/>
            <person name="Bruce D."/>
            <person name="Goodwin L."/>
            <person name="Pitluck S."/>
            <person name="Larimer F."/>
            <person name="Land M.L."/>
            <person name="Mouttaki H."/>
            <person name="He Z."/>
            <person name="Zhou J."/>
            <person name="Hemme C.L."/>
        </authorList>
    </citation>
    <scope>NUCLEOTIDE SEQUENCE [LARGE SCALE GENOMIC DNA]</scope>
    <source>
        <strain evidence="3">DSM 2782</strain>
    </source>
</reference>
<feature type="compositionally biased region" description="Basic and acidic residues" evidence="1">
    <location>
        <begin position="608"/>
        <end position="625"/>
    </location>
</feature>
<feature type="compositionally biased region" description="Polar residues" evidence="1">
    <location>
        <begin position="709"/>
        <end position="720"/>
    </location>
</feature>
<organism evidence="3 4">
    <name type="scientific">Ruminiclostridium papyrosolvens DSM 2782</name>
    <dbReference type="NCBI Taxonomy" id="588581"/>
    <lineage>
        <taxon>Bacteria</taxon>
        <taxon>Bacillati</taxon>
        <taxon>Bacillota</taxon>
        <taxon>Clostridia</taxon>
        <taxon>Eubacteriales</taxon>
        <taxon>Oscillospiraceae</taxon>
        <taxon>Ruminiclostridium</taxon>
    </lineage>
</organism>
<evidence type="ECO:0000256" key="2">
    <source>
        <dbReference type="SAM" id="Phobius"/>
    </source>
</evidence>
<keyword evidence="2" id="KW-0812">Transmembrane</keyword>
<keyword evidence="4" id="KW-1185">Reference proteome</keyword>
<accession>F1TH00</accession>
<feature type="transmembrane region" description="Helical" evidence="2">
    <location>
        <begin position="372"/>
        <end position="390"/>
    </location>
</feature>
<keyword evidence="2" id="KW-1133">Transmembrane helix</keyword>
<reference evidence="3" key="2">
    <citation type="submission" date="2011-01" db="EMBL/GenBank/DDBJ databases">
        <title>The Non-contiguous Finished genome of Clostridium papyrosolvens.</title>
        <authorList>
            <person name="Lucas S."/>
            <person name="Copeland A."/>
            <person name="Lapidus A."/>
            <person name="Cheng J.-F."/>
            <person name="Goodwin L."/>
            <person name="Pitluck S."/>
            <person name="Misra M."/>
            <person name="Chertkov O."/>
            <person name="Detter J.C."/>
            <person name="Han C."/>
            <person name="Tapia R."/>
            <person name="Land M."/>
            <person name="Hauser L."/>
            <person name="Kyrpides N."/>
            <person name="Ivanova N."/>
            <person name="Pagani I."/>
            <person name="Mouttaki H."/>
            <person name="He Z."/>
            <person name="Zhou J."/>
            <person name="Hemme C.L."/>
            <person name="Woyke T."/>
        </authorList>
    </citation>
    <scope>NUCLEOTIDE SEQUENCE [LARGE SCALE GENOMIC DNA]</scope>
    <source>
        <strain evidence="3">DSM 2782</strain>
    </source>
</reference>
<dbReference type="NCBIfam" id="NF046089">
    <property type="entry name" value="CD3337_EF1877"/>
    <property type="match status" value="1"/>
</dbReference>
<dbReference type="Proteomes" id="UP000003860">
    <property type="component" value="Unassembled WGS sequence"/>
</dbReference>
<dbReference type="InterPro" id="IPR058112">
    <property type="entry name" value="CD3337_EF1877-like"/>
</dbReference>
<evidence type="ECO:0000256" key="1">
    <source>
        <dbReference type="SAM" id="MobiDB-lite"/>
    </source>
</evidence>
<feature type="transmembrane region" description="Helical" evidence="2">
    <location>
        <begin position="283"/>
        <end position="304"/>
    </location>
</feature>
<keyword evidence="2" id="KW-0472">Membrane</keyword>